<evidence type="ECO:0000313" key="2">
    <source>
        <dbReference type="EMBL" id="TCD03024.1"/>
    </source>
</evidence>
<evidence type="ECO:0000313" key="3">
    <source>
        <dbReference type="Proteomes" id="UP000293347"/>
    </source>
</evidence>
<gene>
    <name evidence="2" type="ORF">EZ437_03325</name>
</gene>
<dbReference type="RefSeq" id="WP_131593224.1">
    <property type="nucleotide sequence ID" value="NZ_SJSL01000001.1"/>
</dbReference>
<keyword evidence="3" id="KW-1185">Reference proteome</keyword>
<keyword evidence="1" id="KW-0472">Membrane</keyword>
<organism evidence="2 3">
    <name type="scientific">Pedobacter psychroterrae</name>
    <dbReference type="NCBI Taxonomy" id="2530453"/>
    <lineage>
        <taxon>Bacteria</taxon>
        <taxon>Pseudomonadati</taxon>
        <taxon>Bacteroidota</taxon>
        <taxon>Sphingobacteriia</taxon>
        <taxon>Sphingobacteriales</taxon>
        <taxon>Sphingobacteriaceae</taxon>
        <taxon>Pedobacter</taxon>
    </lineage>
</organism>
<protein>
    <submittedName>
        <fullName evidence="2">Uncharacterized protein</fullName>
    </submittedName>
</protein>
<dbReference type="Proteomes" id="UP000293347">
    <property type="component" value="Unassembled WGS sequence"/>
</dbReference>
<proteinExistence type="predicted"/>
<dbReference type="OrthoDB" id="796197at2"/>
<evidence type="ECO:0000256" key="1">
    <source>
        <dbReference type="SAM" id="Phobius"/>
    </source>
</evidence>
<dbReference type="EMBL" id="SJSL01000001">
    <property type="protein sequence ID" value="TCD03024.1"/>
    <property type="molecule type" value="Genomic_DNA"/>
</dbReference>
<comment type="caution">
    <text evidence="2">The sequence shown here is derived from an EMBL/GenBank/DDBJ whole genome shotgun (WGS) entry which is preliminary data.</text>
</comment>
<keyword evidence="1" id="KW-1133">Transmembrane helix</keyword>
<keyword evidence="1" id="KW-0812">Transmembrane</keyword>
<feature type="transmembrane region" description="Helical" evidence="1">
    <location>
        <begin position="89"/>
        <end position="113"/>
    </location>
</feature>
<reference evidence="2 3" key="1">
    <citation type="submission" date="2019-02" db="EMBL/GenBank/DDBJ databases">
        <title>Pedobacter sp. RP-1-14 sp. nov., isolated from Arctic soil.</title>
        <authorList>
            <person name="Dahal R.H."/>
        </authorList>
    </citation>
    <scope>NUCLEOTIDE SEQUENCE [LARGE SCALE GENOMIC DNA]</scope>
    <source>
        <strain evidence="2 3">RP-1-14</strain>
    </source>
</reference>
<feature type="transmembrane region" description="Helical" evidence="1">
    <location>
        <begin position="49"/>
        <end position="69"/>
    </location>
</feature>
<accession>A0A4R0NVF9</accession>
<dbReference type="AlphaFoldDB" id="A0A4R0NVF9"/>
<name>A0A4R0NVF9_9SPHI</name>
<sequence>MKITDEQLSELLEGMEMEQPSMSFSRNVMDQVKLEIKPVALKTRVDTRIIYGIAAVFLCSIAGILAYVFMNANFSYSLPRIDVNLDGMVRMTLTSGFLKAFLFTDAVIALILFDRYWKLHRS</sequence>